<evidence type="ECO:0000313" key="2">
    <source>
        <dbReference type="Proteomes" id="UP000521943"/>
    </source>
</evidence>
<dbReference type="Proteomes" id="UP000521943">
    <property type="component" value="Unassembled WGS sequence"/>
</dbReference>
<dbReference type="AlphaFoldDB" id="A0A8H6I4A0"/>
<reference evidence="1 2" key="1">
    <citation type="submission" date="2020-07" db="EMBL/GenBank/DDBJ databases">
        <title>Comparative genomics of pyrophilous fungi reveals a link between fire events and developmental genes.</title>
        <authorList>
            <consortium name="DOE Joint Genome Institute"/>
            <person name="Steindorff A.S."/>
            <person name="Carver A."/>
            <person name="Calhoun S."/>
            <person name="Stillman K."/>
            <person name="Liu H."/>
            <person name="Lipzen A."/>
            <person name="Pangilinan J."/>
            <person name="Labutti K."/>
            <person name="Bruns T.D."/>
            <person name="Grigoriev I.V."/>
        </authorList>
    </citation>
    <scope>NUCLEOTIDE SEQUENCE [LARGE SCALE GENOMIC DNA]</scope>
    <source>
        <strain evidence="1 2">CBS 144469</strain>
    </source>
</reference>
<organism evidence="1 2">
    <name type="scientific">Ephemerocybe angulata</name>
    <dbReference type="NCBI Taxonomy" id="980116"/>
    <lineage>
        <taxon>Eukaryota</taxon>
        <taxon>Fungi</taxon>
        <taxon>Dikarya</taxon>
        <taxon>Basidiomycota</taxon>
        <taxon>Agaricomycotina</taxon>
        <taxon>Agaricomycetes</taxon>
        <taxon>Agaricomycetidae</taxon>
        <taxon>Agaricales</taxon>
        <taxon>Agaricineae</taxon>
        <taxon>Psathyrellaceae</taxon>
        <taxon>Ephemerocybe</taxon>
    </lineage>
</organism>
<keyword evidence="2" id="KW-1185">Reference proteome</keyword>
<comment type="caution">
    <text evidence="1">The sequence shown here is derived from an EMBL/GenBank/DDBJ whole genome shotgun (WGS) entry which is preliminary data.</text>
</comment>
<proteinExistence type="predicted"/>
<protein>
    <submittedName>
        <fullName evidence="1">Uncharacterized protein</fullName>
    </submittedName>
</protein>
<accession>A0A8H6I4A0</accession>
<evidence type="ECO:0000313" key="1">
    <source>
        <dbReference type="EMBL" id="KAF6757642.1"/>
    </source>
</evidence>
<gene>
    <name evidence="1" type="ORF">DFP72DRAFT_1044105</name>
</gene>
<dbReference type="EMBL" id="JACGCI010000021">
    <property type="protein sequence ID" value="KAF6757642.1"/>
    <property type="molecule type" value="Genomic_DNA"/>
</dbReference>
<name>A0A8H6I4A0_9AGAR</name>
<sequence length="232" mass="24731">MDKRKNSVRDDSNTPVVAPLEAASGAGGWAWVTVNFGPSGAPIVAQLGAPTKASRETRPVQQAVAPTIWGGRKRSPVTDYTVNAALDPDVVWMRWPFRAIPILSGLNPTSTSSAPAHLLWLSDTSNGTAGKSNISSQTSEFGTTVNFEIIRYGAGPTGLLWDGGTSAVYSGLTSRRAEVFIVPGWGRRREGGREKGQNIRGARRSRRVRIVPAKVKPNCPVPQSTGCPTPLT</sequence>